<protein>
    <submittedName>
        <fullName evidence="2">Uncharacterized protein</fullName>
    </submittedName>
</protein>
<dbReference type="AlphaFoldDB" id="A0AAD9V8N9"/>
<feature type="coiled-coil region" evidence="1">
    <location>
        <begin position="237"/>
        <end position="310"/>
    </location>
</feature>
<proteinExistence type="predicted"/>
<reference evidence="2" key="2">
    <citation type="journal article" date="2023" name="Science">
        <title>Genomic signatures of disease resistance in endangered staghorn corals.</title>
        <authorList>
            <person name="Vollmer S.V."/>
            <person name="Selwyn J.D."/>
            <person name="Despard B.A."/>
            <person name="Roesel C.L."/>
        </authorList>
    </citation>
    <scope>NUCLEOTIDE SEQUENCE</scope>
    <source>
        <strain evidence="2">K2</strain>
    </source>
</reference>
<gene>
    <name evidence="2" type="ORF">P5673_011289</name>
</gene>
<sequence>MAAGKLMATLATLPSVKQGSNNVCATPVAKDRRAESSNYKACVEQRITLEFVKDFEHIEAEEVDPAKIAGSHVVTLPDASTTTKARGLKPERYSYDSKSTGDLKLPYQSINRLKIVNPSLEPPRSNVTTQLNRSESTKMAMPSVAHSLRQRSLTESCLLASPEATKNTVVGKSFRENLSLIYRQNKEMKKLEYDNVASRQALKNARDLITDLKAKIEKRNKYIKQRNLKEGDLARDVEALRRERDEKLQEYKSIMKNMNQALAAKDEAMKEIEDERKRMESVYQDDLRENTELMRKIETREKQITQLREKTEKAVKWKTNARN</sequence>
<evidence type="ECO:0000256" key="1">
    <source>
        <dbReference type="SAM" id="Coils"/>
    </source>
</evidence>
<keyword evidence="3" id="KW-1185">Reference proteome</keyword>
<accession>A0AAD9V8N9</accession>
<dbReference type="Proteomes" id="UP001249851">
    <property type="component" value="Unassembled WGS sequence"/>
</dbReference>
<evidence type="ECO:0000313" key="3">
    <source>
        <dbReference type="Proteomes" id="UP001249851"/>
    </source>
</evidence>
<comment type="caution">
    <text evidence="2">The sequence shown here is derived from an EMBL/GenBank/DDBJ whole genome shotgun (WGS) entry which is preliminary data.</text>
</comment>
<evidence type="ECO:0000313" key="2">
    <source>
        <dbReference type="EMBL" id="KAK2565324.1"/>
    </source>
</evidence>
<dbReference type="EMBL" id="JARQWQ010000020">
    <property type="protein sequence ID" value="KAK2565324.1"/>
    <property type="molecule type" value="Genomic_DNA"/>
</dbReference>
<organism evidence="2 3">
    <name type="scientific">Acropora cervicornis</name>
    <name type="common">Staghorn coral</name>
    <dbReference type="NCBI Taxonomy" id="6130"/>
    <lineage>
        <taxon>Eukaryota</taxon>
        <taxon>Metazoa</taxon>
        <taxon>Cnidaria</taxon>
        <taxon>Anthozoa</taxon>
        <taxon>Hexacorallia</taxon>
        <taxon>Scleractinia</taxon>
        <taxon>Astrocoeniina</taxon>
        <taxon>Acroporidae</taxon>
        <taxon>Acropora</taxon>
    </lineage>
</organism>
<name>A0AAD9V8N9_ACRCE</name>
<reference evidence="2" key="1">
    <citation type="journal article" date="2023" name="G3 (Bethesda)">
        <title>Whole genome assembly and annotation of the endangered Caribbean coral Acropora cervicornis.</title>
        <authorList>
            <person name="Selwyn J.D."/>
            <person name="Vollmer S.V."/>
        </authorList>
    </citation>
    <scope>NUCLEOTIDE SEQUENCE</scope>
    <source>
        <strain evidence="2">K2</strain>
    </source>
</reference>
<keyword evidence="1" id="KW-0175">Coiled coil</keyword>